<evidence type="ECO:0000313" key="1">
    <source>
        <dbReference type="EMBL" id="KFB69821.1"/>
    </source>
</evidence>
<proteinExistence type="predicted"/>
<evidence type="ECO:0000313" key="2">
    <source>
        <dbReference type="Proteomes" id="UP000019812"/>
    </source>
</evidence>
<comment type="caution">
    <text evidence="1">The sequence shown here is derived from an EMBL/GenBank/DDBJ whole genome shotgun (WGS) entry which is preliminary data.</text>
</comment>
<dbReference type="EMBL" id="JDSS02000007">
    <property type="protein sequence ID" value="KFB69821.1"/>
    <property type="molecule type" value="Genomic_DNA"/>
</dbReference>
<name>A0A084Y527_9PROT</name>
<accession>A0A084Y527</accession>
<dbReference type="STRING" id="1457154.CAPSK01_000534"/>
<dbReference type="AlphaFoldDB" id="A0A084Y527"/>
<protein>
    <submittedName>
        <fullName evidence="1">Uncharacterized protein</fullName>
    </submittedName>
</protein>
<reference evidence="1 2" key="1">
    <citation type="submission" date="2014-07" db="EMBL/GenBank/DDBJ databases">
        <title>Expanding our view of genomic diversity in Candidatus Accumulibacter clades.</title>
        <authorList>
            <person name="Skennerton C.T."/>
            <person name="Barr J.J."/>
            <person name="Slater F.R."/>
            <person name="Bond P.L."/>
            <person name="Tyson G.W."/>
        </authorList>
    </citation>
    <scope>NUCLEOTIDE SEQUENCE [LARGE SCALE GENOMIC DNA]</scope>
    <source>
        <strain evidence="2">SK-01</strain>
    </source>
</reference>
<gene>
    <name evidence="1" type="ORF">CAPSK01_000534</name>
</gene>
<organism evidence="1 2">
    <name type="scientific">Candidatus Accumulibacter vicinus</name>
    <dbReference type="NCBI Taxonomy" id="2954382"/>
    <lineage>
        <taxon>Bacteria</taxon>
        <taxon>Pseudomonadati</taxon>
        <taxon>Pseudomonadota</taxon>
        <taxon>Betaproteobacteria</taxon>
        <taxon>Candidatus Accumulibacter</taxon>
    </lineage>
</organism>
<dbReference type="Proteomes" id="UP000019812">
    <property type="component" value="Unassembled WGS sequence"/>
</dbReference>
<sequence>MRRGASLRRFGHDSGRREVEQRELAAVREVEEVVRIDVAMHDAGRVYAVQCGDGLQGDA</sequence>